<feature type="transmembrane region" description="Helical" evidence="8">
    <location>
        <begin position="174"/>
        <end position="194"/>
    </location>
</feature>
<gene>
    <name evidence="10" type="ORF">GV64_15390</name>
</gene>
<feature type="transmembrane region" description="Helical" evidence="8">
    <location>
        <begin position="100"/>
        <end position="116"/>
    </location>
</feature>
<comment type="subcellular location">
    <subcellularLocation>
        <location evidence="1">Cell membrane</location>
        <topology evidence="1">Multi-pass membrane protein</topology>
    </subcellularLocation>
</comment>
<dbReference type="GO" id="GO:0005886">
    <property type="term" value="C:plasma membrane"/>
    <property type="evidence" value="ECO:0007669"/>
    <property type="project" value="UniProtKB-SubCell"/>
</dbReference>
<evidence type="ECO:0000259" key="9">
    <source>
        <dbReference type="Pfam" id="PF00892"/>
    </source>
</evidence>
<comment type="similarity">
    <text evidence="2">Belongs to the EamA transporter family.</text>
</comment>
<feature type="transmembrane region" description="Helical" evidence="8">
    <location>
        <begin position="236"/>
        <end position="256"/>
    </location>
</feature>
<evidence type="ECO:0000256" key="4">
    <source>
        <dbReference type="ARBA" id="ARBA00022475"/>
    </source>
</evidence>
<keyword evidence="6 8" id="KW-1133">Transmembrane helix</keyword>
<evidence type="ECO:0000256" key="6">
    <source>
        <dbReference type="ARBA" id="ARBA00022989"/>
    </source>
</evidence>
<accession>A0A081KCQ4</accession>
<evidence type="ECO:0000256" key="7">
    <source>
        <dbReference type="ARBA" id="ARBA00023136"/>
    </source>
</evidence>
<keyword evidence="11" id="KW-1185">Reference proteome</keyword>
<dbReference type="PANTHER" id="PTHR32322:SF18">
    <property type="entry name" value="S-ADENOSYLMETHIONINE_S-ADENOSYLHOMOCYSTEINE TRANSPORTER"/>
    <property type="match status" value="1"/>
</dbReference>
<reference evidence="10 11" key="1">
    <citation type="submission" date="2014-06" db="EMBL/GenBank/DDBJ databases">
        <title>Whole Genome Sequences of Three Symbiotic Endozoicomonas Bacteria.</title>
        <authorList>
            <person name="Neave M.J."/>
            <person name="Apprill A."/>
            <person name="Voolstra C.R."/>
        </authorList>
    </citation>
    <scope>NUCLEOTIDE SEQUENCE [LARGE SCALE GENOMIC DNA]</scope>
    <source>
        <strain evidence="10 11">DSM 22380</strain>
    </source>
</reference>
<dbReference type="NCBIfam" id="TIGR00688">
    <property type="entry name" value="rarD"/>
    <property type="match status" value="1"/>
</dbReference>
<evidence type="ECO:0000256" key="2">
    <source>
        <dbReference type="ARBA" id="ARBA00007362"/>
    </source>
</evidence>
<dbReference type="Proteomes" id="UP000027997">
    <property type="component" value="Unassembled WGS sequence"/>
</dbReference>
<keyword evidence="7 8" id="KW-0472">Membrane</keyword>
<dbReference type="InterPro" id="IPR004626">
    <property type="entry name" value="RarD"/>
</dbReference>
<dbReference type="InterPro" id="IPR050638">
    <property type="entry name" value="AA-Vitamin_Transporters"/>
</dbReference>
<dbReference type="PANTHER" id="PTHR32322">
    <property type="entry name" value="INNER MEMBRANE TRANSPORTER"/>
    <property type="match status" value="1"/>
</dbReference>
<feature type="transmembrane region" description="Helical" evidence="8">
    <location>
        <begin position="34"/>
        <end position="51"/>
    </location>
</feature>
<keyword evidence="3" id="KW-0813">Transport</keyword>
<evidence type="ECO:0000256" key="3">
    <source>
        <dbReference type="ARBA" id="ARBA00022448"/>
    </source>
</evidence>
<comment type="caution">
    <text evidence="10">The sequence shown here is derived from an EMBL/GenBank/DDBJ whole genome shotgun (WGS) entry which is preliminary data.</text>
</comment>
<evidence type="ECO:0000256" key="5">
    <source>
        <dbReference type="ARBA" id="ARBA00022692"/>
    </source>
</evidence>
<proteinExistence type="inferred from homology"/>
<keyword evidence="4" id="KW-1003">Cell membrane</keyword>
<feature type="transmembrane region" description="Helical" evidence="8">
    <location>
        <begin position="5"/>
        <end position="22"/>
    </location>
</feature>
<name>A0A081KCQ4_9GAMM</name>
<feature type="transmembrane region" description="Helical" evidence="8">
    <location>
        <begin position="123"/>
        <end position="141"/>
    </location>
</feature>
<feature type="transmembrane region" description="Helical" evidence="8">
    <location>
        <begin position="209"/>
        <end position="229"/>
    </location>
</feature>
<dbReference type="EMBL" id="JOJP01000001">
    <property type="protein sequence ID" value="KEI71930.1"/>
    <property type="molecule type" value="Genomic_DNA"/>
</dbReference>
<evidence type="ECO:0000256" key="8">
    <source>
        <dbReference type="SAM" id="Phobius"/>
    </source>
</evidence>
<feature type="domain" description="EamA" evidence="9">
    <location>
        <begin position="148"/>
        <end position="278"/>
    </location>
</feature>
<dbReference type="AlphaFoldDB" id="A0A081KCQ4"/>
<dbReference type="SUPFAM" id="SSF103481">
    <property type="entry name" value="Multidrug resistance efflux transporter EmrE"/>
    <property type="match status" value="2"/>
</dbReference>
<evidence type="ECO:0000313" key="11">
    <source>
        <dbReference type="Proteomes" id="UP000027997"/>
    </source>
</evidence>
<dbReference type="Pfam" id="PF00892">
    <property type="entry name" value="EamA"/>
    <property type="match status" value="2"/>
</dbReference>
<dbReference type="RefSeq" id="WP_020583671.1">
    <property type="nucleotide sequence ID" value="NZ_JOJP01000001.1"/>
</dbReference>
<feature type="domain" description="EamA" evidence="9">
    <location>
        <begin position="3"/>
        <end position="137"/>
    </location>
</feature>
<feature type="transmembrane region" description="Helical" evidence="8">
    <location>
        <begin position="67"/>
        <end position="88"/>
    </location>
</feature>
<evidence type="ECO:0000313" key="10">
    <source>
        <dbReference type="EMBL" id="KEI71930.1"/>
    </source>
</evidence>
<dbReference type="InterPro" id="IPR000620">
    <property type="entry name" value="EamA_dom"/>
</dbReference>
<protein>
    <submittedName>
        <fullName evidence="10">Chloramphenical resistance permease RarD</fullName>
    </submittedName>
</protein>
<evidence type="ECO:0000256" key="1">
    <source>
        <dbReference type="ARBA" id="ARBA00004651"/>
    </source>
</evidence>
<organism evidence="10 11">
    <name type="scientific">Endozoicomonas elysicola</name>
    <dbReference type="NCBI Taxonomy" id="305900"/>
    <lineage>
        <taxon>Bacteria</taxon>
        <taxon>Pseudomonadati</taxon>
        <taxon>Pseudomonadota</taxon>
        <taxon>Gammaproteobacteria</taxon>
        <taxon>Oceanospirillales</taxon>
        <taxon>Endozoicomonadaceae</taxon>
        <taxon>Endozoicomonas</taxon>
    </lineage>
</organism>
<dbReference type="InterPro" id="IPR037185">
    <property type="entry name" value="EmrE-like"/>
</dbReference>
<feature type="transmembrane region" description="Helical" evidence="8">
    <location>
        <begin position="262"/>
        <end position="284"/>
    </location>
</feature>
<feature type="transmembrane region" description="Helical" evidence="8">
    <location>
        <begin position="147"/>
        <end position="162"/>
    </location>
</feature>
<dbReference type="eggNOG" id="COG2962">
    <property type="taxonomic scope" value="Bacteria"/>
</dbReference>
<sequence>MQSGLTFAVGAFALWGLIPIYFKILEDVPPLEVLGHRVFWSSFLLVGFLLLRQRMGELLVLIKSPRLLGWLILTSLLIAGNWLCFIWGVTNDRILETSLGYYINPLISVLFGYSFLGERLTRYQVMAVMIAAAAVAMQVILLGKLPWVAFVLALCFAFYGLIRKRISVDATTGLAVETLLLMPAVGIYFFWLWGNDTHAFRLSDPDTSMLLALAGLITTIPLILFNMAAQKLPLTVLGIMQYLAPSISFLVGVTIYNEPLGVVQMATFAMIWLALIIFTVDGLVRQKRQRDRLKIPLSD</sequence>
<keyword evidence="5 8" id="KW-0812">Transmembrane</keyword>